<keyword evidence="1" id="KW-0812">Transmembrane</keyword>
<sequence>MTSFPSKLRNLAEKSQPLDRAAITLMLVLGVLILGVVLSGDRTIPRVREFSWANRQVGAEDRAFLLTFNRPMDREGVERNLRIDPPLPGKISWAGKRMAYTLLDPVPYGTPFSVQLQGVTDQLYENQEGQLIEPFTGYFRSRDRAFVYIGVEGDQEGRLMLVNLSQDPTPVALTPENLTVIQFEPYPRGDRILFLAIERGDRSSGQFDPQLYTVMTGINPESIGQGSSAPQHRGQLETILDNKYYSNLRFDLSGDGKVIVVQRVNKKNPVDASPWVIREGRSPRPLQTQGGNFMIAPDSKSLLISQGPDLTSILPLEPNAEVLEYLPKFGQVLGFAADGSAAGLLKFNSDGTRSLFVVDTVGNERELYRTAEFGNILSIEFDPSQTIIYALITELMEDNEEYTEQPYIVAIDLKTEEIFPLVILPNQQQINLSLSPDGLALLFDQTVTRIMDEEIENRPRTDGGDTITTSRLWLLPLVTDSSPDANASQWKPEELPFLGFNPRWLP</sequence>
<proteinExistence type="predicted"/>
<dbReference type="SUPFAM" id="SSF82171">
    <property type="entry name" value="DPP6 N-terminal domain-like"/>
    <property type="match status" value="2"/>
</dbReference>
<keyword evidence="3" id="KW-1185">Reference proteome</keyword>
<feature type="transmembrane region" description="Helical" evidence="1">
    <location>
        <begin position="21"/>
        <end position="40"/>
    </location>
</feature>
<keyword evidence="1" id="KW-0472">Membrane</keyword>
<evidence type="ECO:0000313" key="2">
    <source>
        <dbReference type="EMBL" id="GCE93139.1"/>
    </source>
</evidence>
<evidence type="ECO:0000313" key="3">
    <source>
        <dbReference type="Proteomes" id="UP000326169"/>
    </source>
</evidence>
<organism evidence="2 3">
    <name type="scientific">Limnospira platensis NIES-46</name>
    <dbReference type="NCBI Taxonomy" id="1236695"/>
    <lineage>
        <taxon>Bacteria</taxon>
        <taxon>Bacillati</taxon>
        <taxon>Cyanobacteriota</taxon>
        <taxon>Cyanophyceae</taxon>
        <taxon>Oscillatoriophycideae</taxon>
        <taxon>Oscillatoriales</taxon>
        <taxon>Sirenicapillariaceae</taxon>
        <taxon>Limnospira</taxon>
    </lineage>
</organism>
<evidence type="ECO:0008006" key="4">
    <source>
        <dbReference type="Google" id="ProtNLM"/>
    </source>
</evidence>
<dbReference type="GeneID" id="301682089"/>
<dbReference type="Proteomes" id="UP000326169">
    <property type="component" value="Unassembled WGS sequence"/>
</dbReference>
<gene>
    <name evidence="2" type="ORF">NIES46_11880</name>
</gene>
<comment type="caution">
    <text evidence="2">The sequence shown here is derived from an EMBL/GenBank/DDBJ whole genome shotgun (WGS) entry which is preliminary data.</text>
</comment>
<dbReference type="Gene3D" id="2.60.40.3710">
    <property type="match status" value="1"/>
</dbReference>
<reference evidence="2 3" key="1">
    <citation type="journal article" date="2019" name="J Genomics">
        <title>The Draft Genome of a Hydrogen-producing Cyanobacterium, Arthrospira platensis NIES-46.</title>
        <authorList>
            <person name="Suzuki S."/>
            <person name="Yamaguchi H."/>
            <person name="Kawachi M."/>
        </authorList>
    </citation>
    <scope>NUCLEOTIDE SEQUENCE [LARGE SCALE GENOMIC DNA]</scope>
    <source>
        <strain evidence="2 3">NIES-46</strain>
    </source>
</reference>
<protein>
    <recommendedName>
        <fullName evidence="4">SbsA Ig-like domain-containing protein</fullName>
    </recommendedName>
</protein>
<dbReference type="EMBL" id="BIMW01000062">
    <property type="protein sequence ID" value="GCE93139.1"/>
    <property type="molecule type" value="Genomic_DNA"/>
</dbReference>
<keyword evidence="1" id="KW-1133">Transmembrane helix</keyword>
<evidence type="ECO:0000256" key="1">
    <source>
        <dbReference type="SAM" id="Phobius"/>
    </source>
</evidence>
<accession>A0A5M3T6M5</accession>
<name>A0A5M3T6M5_LIMPL</name>
<dbReference type="RefSeq" id="WP_152088445.1">
    <property type="nucleotide sequence ID" value="NZ_BIMW01000062.1"/>
</dbReference>